<dbReference type="EMBL" id="CP001631">
    <property type="protein sequence ID" value="ACU54668.1"/>
    <property type="molecule type" value="Genomic_DNA"/>
</dbReference>
<comment type="pathway">
    <text evidence="7">Cell wall biogenesis; peptidoglycan biosynthesis.</text>
</comment>
<evidence type="ECO:0000256" key="3">
    <source>
        <dbReference type="ARBA" id="ARBA00022960"/>
    </source>
</evidence>
<dbReference type="RefSeq" id="WP_015799147.1">
    <property type="nucleotide sequence ID" value="NC_013124.1"/>
</dbReference>
<dbReference type="EC" id="5.1.1.3" evidence="2 7"/>
<proteinExistence type="inferred from homology"/>
<feature type="binding site" evidence="7">
    <location>
        <begin position="14"/>
        <end position="15"/>
    </location>
    <ligand>
        <name>substrate</name>
    </ligand>
</feature>
<dbReference type="KEGG" id="afo:Afer_1752"/>
<dbReference type="HOGENOM" id="CLU_052344_1_0_11"/>
<dbReference type="AlphaFoldDB" id="C7M110"/>
<dbReference type="InterPro" id="IPR018187">
    <property type="entry name" value="Asp/Glu_racemase_AS_1"/>
</dbReference>
<dbReference type="NCBIfam" id="TIGR00067">
    <property type="entry name" value="glut_race"/>
    <property type="match status" value="1"/>
</dbReference>
<dbReference type="PANTHER" id="PTHR21198">
    <property type="entry name" value="GLUTAMATE RACEMASE"/>
    <property type="match status" value="1"/>
</dbReference>
<keyword evidence="4 7" id="KW-0573">Peptidoglycan synthesis</keyword>
<dbReference type="GO" id="GO:0008881">
    <property type="term" value="F:glutamate racemase activity"/>
    <property type="evidence" value="ECO:0007669"/>
    <property type="project" value="UniProtKB-UniRule"/>
</dbReference>
<dbReference type="InterPro" id="IPR033134">
    <property type="entry name" value="Asp/Glu_racemase_AS_2"/>
</dbReference>
<organism evidence="8 9">
    <name type="scientific">Acidimicrobium ferrooxidans (strain DSM 10331 / JCM 15462 / NBRC 103882 / ICP)</name>
    <dbReference type="NCBI Taxonomy" id="525909"/>
    <lineage>
        <taxon>Bacteria</taxon>
        <taxon>Bacillati</taxon>
        <taxon>Actinomycetota</taxon>
        <taxon>Acidimicrobiia</taxon>
        <taxon>Acidimicrobiales</taxon>
        <taxon>Acidimicrobiaceae</taxon>
        <taxon>Acidimicrobium</taxon>
    </lineage>
</organism>
<reference evidence="8 9" key="1">
    <citation type="journal article" date="2009" name="Stand. Genomic Sci.">
        <title>Complete genome sequence of Acidimicrobium ferrooxidans type strain (ICP).</title>
        <authorList>
            <person name="Clum A."/>
            <person name="Nolan M."/>
            <person name="Lang E."/>
            <person name="Glavina Del Rio T."/>
            <person name="Tice H."/>
            <person name="Copeland A."/>
            <person name="Cheng J.F."/>
            <person name="Lucas S."/>
            <person name="Chen F."/>
            <person name="Bruce D."/>
            <person name="Goodwin L."/>
            <person name="Pitluck S."/>
            <person name="Ivanova N."/>
            <person name="Mavrommatis K."/>
            <person name="Mikhailova N."/>
            <person name="Pati A."/>
            <person name="Chen A."/>
            <person name="Palaniappan K."/>
            <person name="Goker M."/>
            <person name="Spring S."/>
            <person name="Land M."/>
            <person name="Hauser L."/>
            <person name="Chang Y.J."/>
            <person name="Jeffries C.C."/>
            <person name="Chain P."/>
            <person name="Bristow J."/>
            <person name="Eisen J.A."/>
            <person name="Markowitz V."/>
            <person name="Hugenholtz P."/>
            <person name="Kyrpides N.C."/>
            <person name="Klenk H.P."/>
            <person name="Lapidus A."/>
        </authorList>
    </citation>
    <scope>NUCLEOTIDE SEQUENCE [LARGE SCALE GENOMIC DNA]</scope>
    <source>
        <strain evidence="9">DSM 10331 / JCM 15462 / NBRC 103882 / ICP</strain>
    </source>
</reference>
<evidence type="ECO:0000256" key="2">
    <source>
        <dbReference type="ARBA" id="ARBA00013090"/>
    </source>
</evidence>
<evidence type="ECO:0000256" key="7">
    <source>
        <dbReference type="HAMAP-Rule" id="MF_00258"/>
    </source>
</evidence>
<dbReference type="GO" id="GO:0009252">
    <property type="term" value="P:peptidoglycan biosynthetic process"/>
    <property type="evidence" value="ECO:0007669"/>
    <property type="project" value="UniProtKB-UniRule"/>
</dbReference>
<dbReference type="SUPFAM" id="SSF53681">
    <property type="entry name" value="Aspartate/glutamate racemase"/>
    <property type="match status" value="2"/>
</dbReference>
<gene>
    <name evidence="7" type="primary">murI</name>
    <name evidence="8" type="ordered locus">Afer_1752</name>
</gene>
<dbReference type="InterPro" id="IPR015942">
    <property type="entry name" value="Asp/Glu/hydantoin_racemase"/>
</dbReference>
<keyword evidence="9" id="KW-1185">Reference proteome</keyword>
<dbReference type="UniPathway" id="UPA00219"/>
<evidence type="ECO:0000256" key="6">
    <source>
        <dbReference type="ARBA" id="ARBA00023316"/>
    </source>
</evidence>
<evidence type="ECO:0000256" key="5">
    <source>
        <dbReference type="ARBA" id="ARBA00023235"/>
    </source>
</evidence>
<feature type="binding site" evidence="7">
    <location>
        <begin position="79"/>
        <end position="80"/>
    </location>
    <ligand>
        <name>substrate</name>
    </ligand>
</feature>
<accession>C7M110</accession>
<dbReference type="GO" id="GO:0071555">
    <property type="term" value="P:cell wall organization"/>
    <property type="evidence" value="ECO:0007669"/>
    <property type="project" value="UniProtKB-KW"/>
</dbReference>
<comment type="function">
    <text evidence="7">Provides the (R)-glutamate required for cell wall biosynthesis.</text>
</comment>
<keyword evidence="3 7" id="KW-0133">Cell shape</keyword>
<dbReference type="InterPro" id="IPR001920">
    <property type="entry name" value="Asp/Glu_race"/>
</dbReference>
<keyword evidence="6 7" id="KW-0961">Cell wall biogenesis/degradation</keyword>
<dbReference type="PANTHER" id="PTHR21198:SF2">
    <property type="entry name" value="GLUTAMATE RACEMASE"/>
    <property type="match status" value="1"/>
</dbReference>
<comment type="similarity">
    <text evidence="7">Belongs to the aspartate/glutamate racemases family.</text>
</comment>
<feature type="binding site" evidence="7">
    <location>
        <begin position="186"/>
        <end position="187"/>
    </location>
    <ligand>
        <name>substrate</name>
    </ligand>
</feature>
<dbReference type="InterPro" id="IPR004391">
    <property type="entry name" value="Glu_race"/>
</dbReference>
<dbReference type="Gene3D" id="3.40.50.1860">
    <property type="match status" value="2"/>
</dbReference>
<dbReference type="PROSITE" id="PS00923">
    <property type="entry name" value="ASP_GLU_RACEMASE_1"/>
    <property type="match status" value="1"/>
</dbReference>
<comment type="catalytic activity">
    <reaction evidence="1 7">
        <text>L-glutamate = D-glutamate</text>
        <dbReference type="Rhea" id="RHEA:12813"/>
        <dbReference type="ChEBI" id="CHEBI:29985"/>
        <dbReference type="ChEBI" id="CHEBI:29986"/>
        <dbReference type="EC" id="5.1.1.3"/>
    </reaction>
</comment>
<feature type="active site" description="Proton donor/acceptor" evidence="7">
    <location>
        <position position="185"/>
    </location>
</feature>
<dbReference type="eggNOG" id="COG0796">
    <property type="taxonomic scope" value="Bacteria"/>
</dbReference>
<feature type="binding site" evidence="7">
    <location>
        <begin position="46"/>
        <end position="47"/>
    </location>
    <ligand>
        <name>substrate</name>
    </ligand>
</feature>
<name>C7M110_ACIFD</name>
<protein>
    <recommendedName>
        <fullName evidence="2 7">Glutamate racemase</fullName>
        <ecNumber evidence="2 7">5.1.1.3</ecNumber>
    </recommendedName>
</protein>
<evidence type="ECO:0000256" key="4">
    <source>
        <dbReference type="ARBA" id="ARBA00022984"/>
    </source>
</evidence>
<evidence type="ECO:0000313" key="8">
    <source>
        <dbReference type="EMBL" id="ACU54668.1"/>
    </source>
</evidence>
<sequence length="276" mass="28360">MAAERAHGPIGVFDSGFGGLNILAALRDLLPSEDLVYFGDSARSPYGSRPADEVVRFSLEIGRWLVDEAGSKLVVVGCNTASAVALDALRAELAVPVIGVVGAGARAARRCVGSGRVGVIGTERTIASGAYQRALADDAGVAVACPGLVEFVEAGQTTGPAVRAVIADRLAPVVDAGVEVLLLGCTHYPYLAREIQAVVGEQVTLVSPAEEAAFEVAQRLGADGLARSGAVGSLRVACSGDPVVFREIGGRLFPGELGAIEQVPVEALECRRTRSA</sequence>
<evidence type="ECO:0000256" key="1">
    <source>
        <dbReference type="ARBA" id="ARBA00001602"/>
    </source>
</evidence>
<dbReference type="Proteomes" id="UP000000771">
    <property type="component" value="Chromosome"/>
</dbReference>
<dbReference type="PROSITE" id="PS00924">
    <property type="entry name" value="ASP_GLU_RACEMASE_2"/>
    <property type="match status" value="1"/>
</dbReference>
<keyword evidence="5 7" id="KW-0413">Isomerase</keyword>
<dbReference type="Pfam" id="PF01177">
    <property type="entry name" value="Asp_Glu_race"/>
    <property type="match status" value="1"/>
</dbReference>
<feature type="active site" description="Proton donor/acceptor" evidence="7">
    <location>
        <position position="78"/>
    </location>
</feature>
<evidence type="ECO:0000313" key="9">
    <source>
        <dbReference type="Proteomes" id="UP000000771"/>
    </source>
</evidence>
<dbReference type="GO" id="GO:0008360">
    <property type="term" value="P:regulation of cell shape"/>
    <property type="evidence" value="ECO:0007669"/>
    <property type="project" value="UniProtKB-KW"/>
</dbReference>
<dbReference type="HAMAP" id="MF_00258">
    <property type="entry name" value="Glu_racemase"/>
    <property type="match status" value="1"/>
</dbReference>
<dbReference type="STRING" id="525909.Afer_1752"/>